<keyword evidence="2" id="KW-1185">Reference proteome</keyword>
<dbReference type="RefSeq" id="XP_022297641.1">
    <property type="nucleotide sequence ID" value="XM_022441933.1"/>
</dbReference>
<name>A0A8B8B2Y1_CRAVI</name>
<accession>A0A8B8B2Y1</accession>
<dbReference type="RefSeq" id="XP_022336101.1">
    <property type="nucleotide sequence ID" value="XM_022480393.1"/>
</dbReference>
<dbReference type="GeneID" id="111107006"/>
<evidence type="ECO:0000259" key="1">
    <source>
        <dbReference type="Pfam" id="PF24764"/>
    </source>
</evidence>
<dbReference type="Pfam" id="PF24764">
    <property type="entry name" value="rva_4"/>
    <property type="match status" value="1"/>
</dbReference>
<dbReference type="KEGG" id="cvn:111107006"/>
<organism evidence="2 3">
    <name type="scientific">Crassostrea virginica</name>
    <name type="common">Eastern oyster</name>
    <dbReference type="NCBI Taxonomy" id="6565"/>
    <lineage>
        <taxon>Eukaryota</taxon>
        <taxon>Metazoa</taxon>
        <taxon>Spiralia</taxon>
        <taxon>Lophotrochozoa</taxon>
        <taxon>Mollusca</taxon>
        <taxon>Bivalvia</taxon>
        <taxon>Autobranchia</taxon>
        <taxon>Pteriomorphia</taxon>
        <taxon>Ostreida</taxon>
        <taxon>Ostreoidea</taxon>
        <taxon>Ostreidae</taxon>
        <taxon>Crassostrea</taxon>
    </lineage>
</organism>
<dbReference type="Proteomes" id="UP000694844">
    <property type="component" value="Chromosome 1"/>
</dbReference>
<dbReference type="Proteomes" id="UP000694844">
    <property type="component" value="Chromosome 5"/>
</dbReference>
<proteinExistence type="predicted"/>
<evidence type="ECO:0000313" key="3">
    <source>
        <dbReference type="RefSeq" id="XP_022297641.1"/>
    </source>
</evidence>
<protein>
    <submittedName>
        <fullName evidence="3">Uncharacterized protein LOC111107006</fullName>
    </submittedName>
    <submittedName>
        <fullName evidence="4">Uncharacterized protein LOC111132568</fullName>
    </submittedName>
</protein>
<dbReference type="AlphaFoldDB" id="A0A8B8B2Y1"/>
<evidence type="ECO:0000313" key="4">
    <source>
        <dbReference type="RefSeq" id="XP_022336101.1"/>
    </source>
</evidence>
<dbReference type="PANTHER" id="PTHR46791:SF13">
    <property type="entry name" value="CLR5 DOMAIN-CONTAINING PROTEIN"/>
    <property type="match status" value="1"/>
</dbReference>
<sequence>MSTLKRKMKCMGLFRRKNHSDLLDVAAFILQQHESFGILHGYRWMHLKCVQAGFDIPRDTVYELMKLLDPEGMNARLRKRLKRRSYSSPGPNFVWHIDGYDKLKPYGIAISGCIDGFSRNILWLEAGTSNNDPKVIANYFIKTVKNKGGCPKRVRTDLGTENVHIECMQKFLRRDGEDSLAGDKSYLSGKSALNQRIEWFWGLLRKEMGQFYMDLFADLSRDGNDYFSGNTLDKCIIQYCFMSIIQANLDEIRDTWNTHRLQSNGNGIGGGKRPILMYNLPQLYGAIDHLCQVEENEIIVCVEETTSKQLCADTCLSELCKLLMEESQMNDPITATEAKELYLYLRETVRSELNNFA</sequence>
<reference evidence="2" key="1">
    <citation type="submission" date="2024-06" db="UniProtKB">
        <authorList>
            <consortium name="RefSeq"/>
        </authorList>
    </citation>
    <scope>NUCLEOTIDE SEQUENCE [LARGE SCALE GENOMIC DNA]</scope>
</reference>
<dbReference type="InterPro" id="IPR058913">
    <property type="entry name" value="Integrase_dom_put"/>
</dbReference>
<dbReference type="OrthoDB" id="6041596at2759"/>
<reference evidence="3 4" key="2">
    <citation type="submission" date="2025-04" db="UniProtKB">
        <authorList>
            <consortium name="RefSeq"/>
        </authorList>
    </citation>
    <scope>IDENTIFICATION</scope>
    <source>
        <tissue evidence="3 4">Whole sample</tissue>
    </source>
</reference>
<dbReference type="PANTHER" id="PTHR46791">
    <property type="entry name" value="EXPRESSED PROTEIN"/>
    <property type="match status" value="1"/>
</dbReference>
<gene>
    <name evidence="3" type="primary">LOC111107006</name>
    <name evidence="4" type="synonym">LOC111132568</name>
</gene>
<evidence type="ECO:0000313" key="2">
    <source>
        <dbReference type="Proteomes" id="UP000694844"/>
    </source>
</evidence>
<dbReference type="KEGG" id="cvn:111132568"/>
<feature type="domain" description="Integrase core" evidence="1">
    <location>
        <begin position="86"/>
        <end position="265"/>
    </location>
</feature>